<name>A0AAW2PQ09_9LAMI</name>
<protein>
    <submittedName>
        <fullName evidence="2">E2F-associated phosphoprotein</fullName>
    </submittedName>
</protein>
<comment type="caution">
    <text evidence="2">The sequence shown here is derived from an EMBL/GenBank/DDBJ whole genome shotgun (WGS) entry which is preliminary data.</text>
</comment>
<sequence>MRSSKIRDREMNEKVEPEDSPTHDSQGTVSDDDEIDYSSKPEFYDQKLDDKDELWVQKQRGGRASDAVLCCPACFTTLCLDCQRHEKYVTQYRAIFVINCRIMEEVSQLGSKRKRDKRGSHIEVGPTAAVAFKRVCCSVCSTDVGVIDEDEVYHFLNVLPSEA</sequence>
<dbReference type="GO" id="GO:0005634">
    <property type="term" value="C:nucleus"/>
    <property type="evidence" value="ECO:0007669"/>
    <property type="project" value="TreeGrafter"/>
</dbReference>
<dbReference type="PANTHER" id="PTHR15967">
    <property type="entry name" value="E2F-ASSOCIATED PHOSPHOPROTEIN"/>
    <property type="match status" value="1"/>
</dbReference>
<gene>
    <name evidence="2" type="ORF">Scaly_1510700</name>
</gene>
<dbReference type="EMBL" id="JACGWM010000008">
    <property type="protein sequence ID" value="KAL0358250.1"/>
    <property type="molecule type" value="Genomic_DNA"/>
</dbReference>
<feature type="compositionally biased region" description="Basic and acidic residues" evidence="1">
    <location>
        <begin position="1"/>
        <end position="22"/>
    </location>
</feature>
<evidence type="ECO:0000313" key="2">
    <source>
        <dbReference type="EMBL" id="KAL0358250.1"/>
    </source>
</evidence>
<feature type="region of interest" description="Disordered" evidence="1">
    <location>
        <begin position="1"/>
        <end position="38"/>
    </location>
</feature>
<dbReference type="PANTHER" id="PTHR15967:SF0">
    <property type="entry name" value="E2F-ASSOCIATED PHOSPHOPROTEIN"/>
    <property type="match status" value="1"/>
</dbReference>
<dbReference type="InterPro" id="IPR019370">
    <property type="entry name" value="E2F-assoc_phosphoprotein"/>
</dbReference>
<reference evidence="2" key="1">
    <citation type="submission" date="2020-06" db="EMBL/GenBank/DDBJ databases">
        <authorList>
            <person name="Li T."/>
            <person name="Hu X."/>
            <person name="Zhang T."/>
            <person name="Song X."/>
            <person name="Zhang H."/>
            <person name="Dai N."/>
            <person name="Sheng W."/>
            <person name="Hou X."/>
            <person name="Wei L."/>
        </authorList>
    </citation>
    <scope>NUCLEOTIDE SEQUENCE</scope>
    <source>
        <strain evidence="2">KEN8</strain>
        <tissue evidence="2">Leaf</tissue>
    </source>
</reference>
<accession>A0AAW2PQ09</accession>
<dbReference type="Pfam" id="PF10238">
    <property type="entry name" value="Eapp_C"/>
    <property type="match status" value="1"/>
</dbReference>
<organism evidence="2">
    <name type="scientific">Sesamum calycinum</name>
    <dbReference type="NCBI Taxonomy" id="2727403"/>
    <lineage>
        <taxon>Eukaryota</taxon>
        <taxon>Viridiplantae</taxon>
        <taxon>Streptophyta</taxon>
        <taxon>Embryophyta</taxon>
        <taxon>Tracheophyta</taxon>
        <taxon>Spermatophyta</taxon>
        <taxon>Magnoliopsida</taxon>
        <taxon>eudicotyledons</taxon>
        <taxon>Gunneridae</taxon>
        <taxon>Pentapetalae</taxon>
        <taxon>asterids</taxon>
        <taxon>lamiids</taxon>
        <taxon>Lamiales</taxon>
        <taxon>Pedaliaceae</taxon>
        <taxon>Sesamum</taxon>
    </lineage>
</organism>
<evidence type="ECO:0000256" key="1">
    <source>
        <dbReference type="SAM" id="MobiDB-lite"/>
    </source>
</evidence>
<proteinExistence type="predicted"/>
<reference evidence="2" key="2">
    <citation type="journal article" date="2024" name="Plant">
        <title>Genomic evolution and insights into agronomic trait innovations of Sesamum species.</title>
        <authorList>
            <person name="Miao H."/>
            <person name="Wang L."/>
            <person name="Qu L."/>
            <person name="Liu H."/>
            <person name="Sun Y."/>
            <person name="Le M."/>
            <person name="Wang Q."/>
            <person name="Wei S."/>
            <person name="Zheng Y."/>
            <person name="Lin W."/>
            <person name="Duan Y."/>
            <person name="Cao H."/>
            <person name="Xiong S."/>
            <person name="Wang X."/>
            <person name="Wei L."/>
            <person name="Li C."/>
            <person name="Ma Q."/>
            <person name="Ju M."/>
            <person name="Zhao R."/>
            <person name="Li G."/>
            <person name="Mu C."/>
            <person name="Tian Q."/>
            <person name="Mei H."/>
            <person name="Zhang T."/>
            <person name="Gao T."/>
            <person name="Zhang H."/>
        </authorList>
    </citation>
    <scope>NUCLEOTIDE SEQUENCE</scope>
    <source>
        <strain evidence="2">KEN8</strain>
    </source>
</reference>
<dbReference type="AlphaFoldDB" id="A0AAW2PQ09"/>